<name>A0A517PHI1_9PLAN</name>
<keyword evidence="3" id="KW-1185">Reference proteome</keyword>
<dbReference type="EMBL" id="CP036266">
    <property type="protein sequence ID" value="QDT18843.1"/>
    <property type="molecule type" value="Genomic_DNA"/>
</dbReference>
<dbReference type="OrthoDB" id="268770at2"/>
<dbReference type="PANTHER" id="PTHR30604:SF1">
    <property type="entry name" value="DNA UTILIZATION PROTEIN HOFQ"/>
    <property type="match status" value="1"/>
</dbReference>
<proteinExistence type="predicted"/>
<dbReference type="AlphaFoldDB" id="A0A517PHI1"/>
<dbReference type="RefSeq" id="WP_145180683.1">
    <property type="nucleotide sequence ID" value="NZ_CP036266.1"/>
</dbReference>
<feature type="signal peptide" evidence="1">
    <location>
        <begin position="1"/>
        <end position="25"/>
    </location>
</feature>
<sequence precursor="true">MRTLFIATSICLMCIGTTPSNTAQAEDKPSKPTLKTVNWPVKFTVKQKQAAVPQQVVKIKQPFYPELNPRVQQIQDALNTNTRANFPNVPLTQALNEIQKQHGINMYVSGSALKELGITADEPVNVSLHGVSLKSALKIILEPLGLAYEIDQEVLKITTQAEVDRHLITRIYPVGILCHSAEEYEAIEKAIGTACRPNIWARRQRLSAQSQVMSTPAPSPFAAPTGMLSSSITAVPQCQALVVNETEEIHEKIVELLTQLRQVRQIQMRAVPETN</sequence>
<evidence type="ECO:0000256" key="1">
    <source>
        <dbReference type="SAM" id="SignalP"/>
    </source>
</evidence>
<evidence type="ECO:0000313" key="2">
    <source>
        <dbReference type="EMBL" id="QDT18843.1"/>
    </source>
</evidence>
<dbReference type="Proteomes" id="UP000320421">
    <property type="component" value="Chromosome"/>
</dbReference>
<feature type="chain" id="PRO_5021764572" description="Secretin/TonB short N-terminal domain-containing protein" evidence="1">
    <location>
        <begin position="26"/>
        <end position="275"/>
    </location>
</feature>
<organism evidence="2 3">
    <name type="scientific">Gimesia chilikensis</name>
    <dbReference type="NCBI Taxonomy" id="2605989"/>
    <lineage>
        <taxon>Bacteria</taxon>
        <taxon>Pseudomonadati</taxon>
        <taxon>Planctomycetota</taxon>
        <taxon>Planctomycetia</taxon>
        <taxon>Planctomycetales</taxon>
        <taxon>Planctomycetaceae</taxon>
        <taxon>Gimesia</taxon>
    </lineage>
</organism>
<keyword evidence="1" id="KW-0732">Signal</keyword>
<accession>A0A517PHI1</accession>
<gene>
    <name evidence="2" type="ORF">HG66A1_06050</name>
</gene>
<evidence type="ECO:0008006" key="4">
    <source>
        <dbReference type="Google" id="ProtNLM"/>
    </source>
</evidence>
<dbReference type="InterPro" id="IPR051808">
    <property type="entry name" value="Type_IV_pilus_biogenesis"/>
</dbReference>
<protein>
    <recommendedName>
        <fullName evidence="4">Secretin/TonB short N-terminal domain-containing protein</fullName>
    </recommendedName>
</protein>
<dbReference type="PANTHER" id="PTHR30604">
    <property type="entry name" value="PROTEIN TRANSPORT PROTEIN HOFQ"/>
    <property type="match status" value="1"/>
</dbReference>
<reference evidence="2 3" key="1">
    <citation type="submission" date="2019-02" db="EMBL/GenBank/DDBJ databases">
        <title>Deep-cultivation of Planctomycetes and their phenomic and genomic characterization uncovers novel biology.</title>
        <authorList>
            <person name="Wiegand S."/>
            <person name="Jogler M."/>
            <person name="Boedeker C."/>
            <person name="Pinto D."/>
            <person name="Vollmers J."/>
            <person name="Rivas-Marin E."/>
            <person name="Kohn T."/>
            <person name="Peeters S.H."/>
            <person name="Heuer A."/>
            <person name="Rast P."/>
            <person name="Oberbeckmann S."/>
            <person name="Bunk B."/>
            <person name="Jeske O."/>
            <person name="Meyerdierks A."/>
            <person name="Storesund J.E."/>
            <person name="Kallscheuer N."/>
            <person name="Luecker S."/>
            <person name="Lage O.M."/>
            <person name="Pohl T."/>
            <person name="Merkel B.J."/>
            <person name="Hornburger P."/>
            <person name="Mueller R.-W."/>
            <person name="Bruemmer F."/>
            <person name="Labrenz M."/>
            <person name="Spormann A.M."/>
            <person name="Op den Camp H."/>
            <person name="Overmann J."/>
            <person name="Amann R."/>
            <person name="Jetten M.S.M."/>
            <person name="Mascher T."/>
            <person name="Medema M.H."/>
            <person name="Devos D.P."/>
            <person name="Kaster A.-K."/>
            <person name="Ovreas L."/>
            <person name="Rohde M."/>
            <person name="Galperin M.Y."/>
            <person name="Jogler C."/>
        </authorList>
    </citation>
    <scope>NUCLEOTIDE SEQUENCE [LARGE SCALE GENOMIC DNA]</scope>
    <source>
        <strain evidence="2 3">HG66A1</strain>
    </source>
</reference>
<evidence type="ECO:0000313" key="3">
    <source>
        <dbReference type="Proteomes" id="UP000320421"/>
    </source>
</evidence>